<reference evidence="1 2" key="1">
    <citation type="submission" date="2019-02" db="EMBL/GenBank/DDBJ databases">
        <title>Genomic Encyclopedia of Archaeal and Bacterial Type Strains, Phase II (KMG-II): from individual species to whole genera.</title>
        <authorList>
            <person name="Goeker M."/>
        </authorList>
    </citation>
    <scope>NUCLEOTIDE SEQUENCE [LARGE SCALE GENOMIC DNA]</scope>
    <source>
        <strain evidence="1 2">DSM 18101</strain>
    </source>
</reference>
<proteinExistence type="predicted"/>
<dbReference type="AlphaFoldDB" id="A0A4Q7YP09"/>
<evidence type="ECO:0000313" key="2">
    <source>
        <dbReference type="Proteomes" id="UP000292958"/>
    </source>
</evidence>
<comment type="caution">
    <text evidence="1">The sequence shown here is derived from an EMBL/GenBank/DDBJ whole genome shotgun (WGS) entry which is preliminary data.</text>
</comment>
<sequence length="94" mass="10664">MTKKTVRPLKPLREFNYLLAAEELEGLHINVSRDLEKQTQLGSMRGHRAHERSLSVLTVMLRFAWNSYEAVGYITADTPPDPNRKDVLPGISTS</sequence>
<dbReference type="RefSeq" id="WP_130417372.1">
    <property type="nucleotide sequence ID" value="NZ_SHKW01000001.1"/>
</dbReference>
<evidence type="ECO:0000313" key="1">
    <source>
        <dbReference type="EMBL" id="RZU39108.1"/>
    </source>
</evidence>
<dbReference type="EMBL" id="SHKW01000001">
    <property type="protein sequence ID" value="RZU39108.1"/>
    <property type="molecule type" value="Genomic_DNA"/>
</dbReference>
<organism evidence="1 2">
    <name type="scientific">Edaphobacter modestus</name>
    <dbReference type="NCBI Taxonomy" id="388466"/>
    <lineage>
        <taxon>Bacteria</taxon>
        <taxon>Pseudomonadati</taxon>
        <taxon>Acidobacteriota</taxon>
        <taxon>Terriglobia</taxon>
        <taxon>Terriglobales</taxon>
        <taxon>Acidobacteriaceae</taxon>
        <taxon>Edaphobacter</taxon>
    </lineage>
</organism>
<accession>A0A4Q7YP09</accession>
<protein>
    <submittedName>
        <fullName evidence="1">Uncharacterized protein</fullName>
    </submittedName>
</protein>
<keyword evidence="2" id="KW-1185">Reference proteome</keyword>
<dbReference type="Proteomes" id="UP000292958">
    <property type="component" value="Unassembled WGS sequence"/>
</dbReference>
<name>A0A4Q7YP09_9BACT</name>
<gene>
    <name evidence="1" type="ORF">BDD14_0439</name>
</gene>